<organism evidence="6 7">
    <name type="scientific">Nitratidesulfovibrio oxamicus</name>
    <dbReference type="NCBI Taxonomy" id="32016"/>
    <lineage>
        <taxon>Bacteria</taxon>
        <taxon>Pseudomonadati</taxon>
        <taxon>Thermodesulfobacteriota</taxon>
        <taxon>Desulfovibrionia</taxon>
        <taxon>Desulfovibrionales</taxon>
        <taxon>Desulfovibrionaceae</taxon>
        <taxon>Nitratidesulfovibrio</taxon>
    </lineage>
</organism>
<keyword evidence="7" id="KW-1185">Reference proteome</keyword>
<evidence type="ECO:0000256" key="4">
    <source>
        <dbReference type="SAM" id="MobiDB-lite"/>
    </source>
</evidence>
<evidence type="ECO:0000313" key="7">
    <source>
        <dbReference type="Proteomes" id="UP001194469"/>
    </source>
</evidence>
<accession>A0ABS0J1W1</accession>
<dbReference type="PANTHER" id="PTHR30349:SF64">
    <property type="entry name" value="PROPHAGE INTEGRASE INTD-RELATED"/>
    <property type="match status" value="1"/>
</dbReference>
<gene>
    <name evidence="6" type="ORF">FVW20_05100</name>
</gene>
<dbReference type="PROSITE" id="PS51898">
    <property type="entry name" value="TYR_RECOMBINASE"/>
    <property type="match status" value="1"/>
</dbReference>
<dbReference type="InterPro" id="IPR050090">
    <property type="entry name" value="Tyrosine_recombinase_XerCD"/>
</dbReference>
<name>A0ABS0J1W1_9BACT</name>
<dbReference type="InterPro" id="IPR002104">
    <property type="entry name" value="Integrase_catalytic"/>
</dbReference>
<dbReference type="RefSeq" id="WP_196608571.1">
    <property type="nucleotide sequence ID" value="NZ_VRYY01000111.1"/>
</dbReference>
<evidence type="ECO:0000256" key="3">
    <source>
        <dbReference type="ARBA" id="ARBA00023172"/>
    </source>
</evidence>
<reference evidence="6 7" key="1">
    <citation type="submission" date="2019-08" db="EMBL/GenBank/DDBJ databases">
        <authorList>
            <person name="Luo N."/>
        </authorList>
    </citation>
    <scope>NUCLEOTIDE SEQUENCE [LARGE SCALE GENOMIC DNA]</scope>
    <source>
        <strain evidence="6 7">NCIMB 9442</strain>
    </source>
</reference>
<proteinExistence type="inferred from homology"/>
<comment type="caution">
    <text evidence="6">The sequence shown here is derived from an EMBL/GenBank/DDBJ whole genome shotgun (WGS) entry which is preliminary data.</text>
</comment>
<evidence type="ECO:0000256" key="1">
    <source>
        <dbReference type="ARBA" id="ARBA00008857"/>
    </source>
</evidence>
<dbReference type="EMBL" id="VRYY01000111">
    <property type="protein sequence ID" value="MBG3876420.1"/>
    <property type="molecule type" value="Genomic_DNA"/>
</dbReference>
<feature type="compositionally biased region" description="Basic and acidic residues" evidence="4">
    <location>
        <begin position="13"/>
        <end position="25"/>
    </location>
</feature>
<dbReference type="PANTHER" id="PTHR30349">
    <property type="entry name" value="PHAGE INTEGRASE-RELATED"/>
    <property type="match status" value="1"/>
</dbReference>
<feature type="region of interest" description="Disordered" evidence="4">
    <location>
        <begin position="1"/>
        <end position="25"/>
    </location>
</feature>
<feature type="region of interest" description="Disordered" evidence="4">
    <location>
        <begin position="39"/>
        <end position="58"/>
    </location>
</feature>
<evidence type="ECO:0000259" key="5">
    <source>
        <dbReference type="PROSITE" id="PS51898"/>
    </source>
</evidence>
<dbReference type="Pfam" id="PF00589">
    <property type="entry name" value="Phage_integrase"/>
    <property type="match status" value="1"/>
</dbReference>
<dbReference type="InterPro" id="IPR011010">
    <property type="entry name" value="DNA_brk_join_enz"/>
</dbReference>
<evidence type="ECO:0000256" key="2">
    <source>
        <dbReference type="ARBA" id="ARBA00023125"/>
    </source>
</evidence>
<dbReference type="Gene3D" id="1.10.150.130">
    <property type="match status" value="1"/>
</dbReference>
<dbReference type="SUPFAM" id="SSF56349">
    <property type="entry name" value="DNA breaking-rejoining enzymes"/>
    <property type="match status" value="1"/>
</dbReference>
<feature type="domain" description="Tyr recombinase" evidence="5">
    <location>
        <begin position="208"/>
        <end position="387"/>
    </location>
</feature>
<dbReference type="InterPro" id="IPR013762">
    <property type="entry name" value="Integrase-like_cat_sf"/>
</dbReference>
<keyword evidence="2" id="KW-0238">DNA-binding</keyword>
<dbReference type="CDD" id="cd00796">
    <property type="entry name" value="INT_Rci_Hp1_C"/>
    <property type="match status" value="1"/>
</dbReference>
<comment type="similarity">
    <text evidence="1">Belongs to the 'phage' integrase family.</text>
</comment>
<evidence type="ECO:0000313" key="6">
    <source>
        <dbReference type="EMBL" id="MBG3876420.1"/>
    </source>
</evidence>
<sequence>MTTTTSTSYRGVRYRESQTRKHGSKPDRYFFIRYKSDGKPKEEGAGWASEGMTSQKASQLRARITENIRLGRRPQSLAEMREMMREAREQAAVEERRAAHAATTLDEFWERHYLPSSTLHKTPQTMRTESGYYAKWIKPVLGNSPLSALTPPLIEQVASNAMTAGRSAATIRHLLAIISQVWGMARNHEIVSGECPCTRIKKPRKDNRRMRFLTESEASILLAELKKRSQDTHDSALLSLFCGLRAGEIHALTWTDLNFTAGTIYIRDPKNKHSRHAYMTGEVRAMLTERSQGPNGTEYVFPAQNGAKRNWVSDTFERVVEQLGLNEGISDTRQRVVFHTLRHTFASWLVQGGTPLYTVAELMGHTTLEMTKRYSHLSPDTVRAAAMSLQGRLSK</sequence>
<dbReference type="InterPro" id="IPR010998">
    <property type="entry name" value="Integrase_recombinase_N"/>
</dbReference>
<protein>
    <submittedName>
        <fullName evidence="6">Tyrosine-type recombinase/integrase</fullName>
    </submittedName>
</protein>
<dbReference type="Proteomes" id="UP001194469">
    <property type="component" value="Unassembled WGS sequence"/>
</dbReference>
<dbReference type="Gene3D" id="1.10.443.10">
    <property type="entry name" value="Intergrase catalytic core"/>
    <property type="match status" value="1"/>
</dbReference>
<keyword evidence="3" id="KW-0233">DNA recombination</keyword>